<keyword evidence="2" id="KW-1185">Reference proteome</keyword>
<dbReference type="AlphaFoldDB" id="A0A2S7KUP3"/>
<gene>
    <name evidence="1" type="ORF">BST83_02875</name>
</gene>
<comment type="caution">
    <text evidence="1">The sequence shown here is derived from an EMBL/GenBank/DDBJ whole genome shotgun (WGS) entry which is preliminary data.</text>
</comment>
<accession>A0A2S7KUP3</accession>
<proteinExistence type="predicted"/>
<evidence type="ECO:0000313" key="1">
    <source>
        <dbReference type="EMBL" id="PQB06243.1"/>
    </source>
</evidence>
<protein>
    <submittedName>
        <fullName evidence="1">Uncharacterized protein</fullName>
    </submittedName>
</protein>
<dbReference type="RefSeq" id="WP_104808498.1">
    <property type="nucleotide sequence ID" value="NZ_MQUA01000013.1"/>
</dbReference>
<dbReference type="OrthoDB" id="1187827at2"/>
<dbReference type="EMBL" id="MQUA01000013">
    <property type="protein sequence ID" value="PQB06243.1"/>
    <property type="molecule type" value="Genomic_DNA"/>
</dbReference>
<sequence length="180" mass="21616">MKTYNQQNFFKHTFCEFQPVDDFTFQEKENYKSKSESSYFYTENGVYRKSNHWGRVANCRWKIAANENYKNQQIVIGFAKWTDFYPINSTEKIFFINVNFKEKTARLQTKVTETAKKETFTNHLFTFPEAQKRIKQITHLFKDDKWAEYYAVAIKDLRFDVITAFISSDITLQQIKINLK</sequence>
<reference evidence="1 2" key="1">
    <citation type="submission" date="2016-11" db="EMBL/GenBank/DDBJ databases">
        <title>Trade-off between light-utilization and light-protection in marine flavobacteria.</title>
        <authorList>
            <person name="Kumagai Y."/>
        </authorList>
    </citation>
    <scope>NUCLEOTIDE SEQUENCE [LARGE SCALE GENOMIC DNA]</scope>
    <source>
        <strain evidence="1 2">ATCC 700397</strain>
    </source>
</reference>
<dbReference type="Proteomes" id="UP000239522">
    <property type="component" value="Unassembled WGS sequence"/>
</dbReference>
<name>A0A2S7KUP3_9FLAO</name>
<organism evidence="1 2">
    <name type="scientific">Polaribacter filamentus</name>
    <dbReference type="NCBI Taxonomy" id="53483"/>
    <lineage>
        <taxon>Bacteria</taxon>
        <taxon>Pseudomonadati</taxon>
        <taxon>Bacteroidota</taxon>
        <taxon>Flavobacteriia</taxon>
        <taxon>Flavobacteriales</taxon>
        <taxon>Flavobacteriaceae</taxon>
    </lineage>
</organism>
<evidence type="ECO:0000313" key="2">
    <source>
        <dbReference type="Proteomes" id="UP000239522"/>
    </source>
</evidence>